<feature type="region of interest" description="Disordered" evidence="1">
    <location>
        <begin position="1"/>
        <end position="22"/>
    </location>
</feature>
<dbReference type="EMBL" id="BKCJ011883522">
    <property type="protein sequence ID" value="GFD60854.1"/>
    <property type="molecule type" value="Genomic_DNA"/>
</dbReference>
<comment type="caution">
    <text evidence="2">The sequence shown here is derived from an EMBL/GenBank/DDBJ whole genome shotgun (WGS) entry which is preliminary data.</text>
</comment>
<sequence>VSPDVADSGPIFDAESVQKVSPDDHYNEFAMKSAHPEQSESILDTYPYEQDSNNVINDSLDMSYDRVEIDQNDDDNDLA</sequence>
<evidence type="ECO:0000256" key="1">
    <source>
        <dbReference type="SAM" id="MobiDB-lite"/>
    </source>
</evidence>
<name>A0A699XYQ7_TANCI</name>
<reference evidence="2" key="1">
    <citation type="journal article" date="2019" name="Sci. Rep.">
        <title>Draft genome of Tanacetum cinerariifolium, the natural source of mosquito coil.</title>
        <authorList>
            <person name="Yamashiro T."/>
            <person name="Shiraishi A."/>
            <person name="Satake H."/>
            <person name="Nakayama K."/>
        </authorList>
    </citation>
    <scope>NUCLEOTIDE SEQUENCE</scope>
</reference>
<proteinExistence type="predicted"/>
<feature type="non-terminal residue" evidence="2">
    <location>
        <position position="1"/>
    </location>
</feature>
<accession>A0A699XYQ7</accession>
<gene>
    <name evidence="2" type="ORF">Tci_932823</name>
</gene>
<evidence type="ECO:0000313" key="2">
    <source>
        <dbReference type="EMBL" id="GFD60854.1"/>
    </source>
</evidence>
<dbReference type="AlphaFoldDB" id="A0A699XYQ7"/>
<protein>
    <submittedName>
        <fullName evidence="2">Uncharacterized protein</fullName>
    </submittedName>
</protein>
<organism evidence="2">
    <name type="scientific">Tanacetum cinerariifolium</name>
    <name type="common">Dalmatian daisy</name>
    <name type="synonym">Chrysanthemum cinerariifolium</name>
    <dbReference type="NCBI Taxonomy" id="118510"/>
    <lineage>
        <taxon>Eukaryota</taxon>
        <taxon>Viridiplantae</taxon>
        <taxon>Streptophyta</taxon>
        <taxon>Embryophyta</taxon>
        <taxon>Tracheophyta</taxon>
        <taxon>Spermatophyta</taxon>
        <taxon>Magnoliopsida</taxon>
        <taxon>eudicotyledons</taxon>
        <taxon>Gunneridae</taxon>
        <taxon>Pentapetalae</taxon>
        <taxon>asterids</taxon>
        <taxon>campanulids</taxon>
        <taxon>Asterales</taxon>
        <taxon>Asteraceae</taxon>
        <taxon>Asteroideae</taxon>
        <taxon>Anthemideae</taxon>
        <taxon>Anthemidinae</taxon>
        <taxon>Tanacetum</taxon>
    </lineage>
</organism>
<feature type="non-terminal residue" evidence="2">
    <location>
        <position position="79"/>
    </location>
</feature>